<dbReference type="InterPro" id="IPR036397">
    <property type="entry name" value="RNaseH_sf"/>
</dbReference>
<organism evidence="2">
    <name type="scientific">Eutreptiella gymnastica</name>
    <dbReference type="NCBI Taxonomy" id="73025"/>
    <lineage>
        <taxon>Eukaryota</taxon>
        <taxon>Discoba</taxon>
        <taxon>Euglenozoa</taxon>
        <taxon>Euglenida</taxon>
        <taxon>Spirocuta</taxon>
        <taxon>Euglenophyceae</taxon>
        <taxon>Eutreptiales</taxon>
        <taxon>Eutreptiaceae</taxon>
        <taxon>Eutreptiella</taxon>
    </lineage>
</organism>
<evidence type="ECO:0008006" key="3">
    <source>
        <dbReference type="Google" id="ProtNLM"/>
    </source>
</evidence>
<name>A0A7S4G9A4_9EUGL</name>
<feature type="compositionally biased region" description="Basic residues" evidence="1">
    <location>
        <begin position="156"/>
        <end position="166"/>
    </location>
</feature>
<feature type="region of interest" description="Disordered" evidence="1">
    <location>
        <begin position="71"/>
        <end position="166"/>
    </location>
</feature>
<accession>A0A7S4G9A4</accession>
<dbReference type="Gene3D" id="3.30.420.10">
    <property type="entry name" value="Ribonuclease H-like superfamily/Ribonuclease H"/>
    <property type="match status" value="1"/>
</dbReference>
<dbReference type="SUPFAM" id="SSF53098">
    <property type="entry name" value="Ribonuclease H-like"/>
    <property type="match status" value="1"/>
</dbReference>
<sequence>MHLFPNPPPWRMHGLVQAQQVQLRWILSHLGVQGNEEADALAEAGRGLHPHNEESFPKRVRVEPQWEALGLEEMASGGEATDSDMASSGESGGTLSSGSEGVSLSDLESDEFSTDVSDRARDRALGVESEMDSESVDSLEAGSGGSEFSTDVSDSRKRRRFQSVHT</sequence>
<dbReference type="GO" id="GO:0003676">
    <property type="term" value="F:nucleic acid binding"/>
    <property type="evidence" value="ECO:0007669"/>
    <property type="project" value="InterPro"/>
</dbReference>
<evidence type="ECO:0000256" key="1">
    <source>
        <dbReference type="SAM" id="MobiDB-lite"/>
    </source>
</evidence>
<proteinExistence type="predicted"/>
<feature type="compositionally biased region" description="Low complexity" evidence="1">
    <location>
        <begin position="87"/>
        <end position="106"/>
    </location>
</feature>
<feature type="compositionally biased region" description="Basic and acidic residues" evidence="1">
    <location>
        <begin position="116"/>
        <end position="125"/>
    </location>
</feature>
<protein>
    <recommendedName>
        <fullName evidence="3">RNase H type-1 domain-containing protein</fullName>
    </recommendedName>
</protein>
<dbReference type="AlphaFoldDB" id="A0A7S4G9A4"/>
<gene>
    <name evidence="2" type="ORF">EGYM00163_LOCUS40669</name>
</gene>
<dbReference type="EMBL" id="HBJA01118162">
    <property type="protein sequence ID" value="CAE0829391.1"/>
    <property type="molecule type" value="Transcribed_RNA"/>
</dbReference>
<reference evidence="2" key="1">
    <citation type="submission" date="2021-01" db="EMBL/GenBank/DDBJ databases">
        <authorList>
            <person name="Corre E."/>
            <person name="Pelletier E."/>
            <person name="Niang G."/>
            <person name="Scheremetjew M."/>
            <person name="Finn R."/>
            <person name="Kale V."/>
            <person name="Holt S."/>
            <person name="Cochrane G."/>
            <person name="Meng A."/>
            <person name="Brown T."/>
            <person name="Cohen L."/>
        </authorList>
    </citation>
    <scope>NUCLEOTIDE SEQUENCE</scope>
    <source>
        <strain evidence="2">CCMP1594</strain>
    </source>
</reference>
<evidence type="ECO:0000313" key="2">
    <source>
        <dbReference type="EMBL" id="CAE0829391.1"/>
    </source>
</evidence>
<dbReference type="InterPro" id="IPR012337">
    <property type="entry name" value="RNaseH-like_sf"/>
</dbReference>